<dbReference type="CDD" id="cd06971">
    <property type="entry name" value="PgpA"/>
    <property type="match status" value="1"/>
</dbReference>
<evidence type="ECO:0000313" key="3">
    <source>
        <dbReference type="EMBL" id="ABL64725.1"/>
    </source>
</evidence>
<keyword evidence="3" id="KW-0378">Hydrolase</keyword>
<keyword evidence="4" id="KW-1185">Reference proteome</keyword>
<accession>A1BE98</accession>
<dbReference type="AlphaFoldDB" id="A1BE98"/>
<dbReference type="HOGENOM" id="CLU_103734_1_2_10"/>
<dbReference type="GO" id="GO:0006629">
    <property type="term" value="P:lipid metabolic process"/>
    <property type="evidence" value="ECO:0007669"/>
    <property type="project" value="InterPro"/>
</dbReference>
<dbReference type="EMBL" id="CP000492">
    <property type="protein sequence ID" value="ABL64725.1"/>
    <property type="molecule type" value="Genomic_DNA"/>
</dbReference>
<feature type="transmembrane region" description="Helical" evidence="1">
    <location>
        <begin position="89"/>
        <end position="112"/>
    </location>
</feature>
<evidence type="ECO:0000256" key="1">
    <source>
        <dbReference type="SAM" id="Phobius"/>
    </source>
</evidence>
<dbReference type="InterPro" id="IPR026037">
    <property type="entry name" value="PgpA"/>
</dbReference>
<keyword evidence="1" id="KW-1133">Transmembrane helix</keyword>
<dbReference type="KEGG" id="cph:Cpha266_0670"/>
<dbReference type="GO" id="GO:0008962">
    <property type="term" value="F:phosphatidylglycerophosphatase activity"/>
    <property type="evidence" value="ECO:0007669"/>
    <property type="project" value="UniProtKB-EC"/>
</dbReference>
<dbReference type="InterPro" id="IPR036681">
    <property type="entry name" value="PgpA-like_sf"/>
</dbReference>
<dbReference type="SUPFAM" id="SSF101307">
    <property type="entry name" value="YutG-like"/>
    <property type="match status" value="1"/>
</dbReference>
<feature type="transmembrane region" description="Helical" evidence="1">
    <location>
        <begin position="48"/>
        <end position="69"/>
    </location>
</feature>
<dbReference type="Pfam" id="PF04608">
    <property type="entry name" value="PgpA"/>
    <property type="match status" value="1"/>
</dbReference>
<gene>
    <name evidence="3" type="ordered locus">Cpha266_0670</name>
</gene>
<dbReference type="EC" id="3.1.3.27" evidence="3"/>
<dbReference type="PANTHER" id="PTHR36305">
    <property type="entry name" value="PHOSPHATIDYLGLYCEROPHOSPHATASE A"/>
    <property type="match status" value="1"/>
</dbReference>
<reference evidence="3 4" key="1">
    <citation type="submission" date="2006-12" db="EMBL/GenBank/DDBJ databases">
        <title>Complete sequence of Chlorobium phaeobacteroides DSM 266.</title>
        <authorList>
            <consortium name="US DOE Joint Genome Institute"/>
            <person name="Copeland A."/>
            <person name="Lucas S."/>
            <person name="Lapidus A."/>
            <person name="Barry K."/>
            <person name="Detter J.C."/>
            <person name="Glavina del Rio T."/>
            <person name="Hammon N."/>
            <person name="Israni S."/>
            <person name="Pitluck S."/>
            <person name="Goltsman E."/>
            <person name="Schmutz J."/>
            <person name="Larimer F."/>
            <person name="Land M."/>
            <person name="Hauser L."/>
            <person name="Mikhailova N."/>
            <person name="Li T."/>
            <person name="Overmann J."/>
            <person name="Bryant D.A."/>
            <person name="Richardson P."/>
        </authorList>
    </citation>
    <scope>NUCLEOTIDE SEQUENCE [LARGE SCALE GENOMIC DNA]</scope>
    <source>
        <strain evidence="3 4">DSM 266</strain>
    </source>
</reference>
<feature type="domain" description="YutG/PgpA" evidence="2">
    <location>
        <begin position="13"/>
        <end position="150"/>
    </location>
</feature>
<dbReference type="PANTHER" id="PTHR36305:SF1">
    <property type="entry name" value="PHOSPHATIDYLGLYCEROPHOSPHATASE A"/>
    <property type="match status" value="1"/>
</dbReference>
<dbReference type="Proteomes" id="UP000008701">
    <property type="component" value="Chromosome"/>
</dbReference>
<organism evidence="3 4">
    <name type="scientific">Chlorobium phaeobacteroides (strain DSM 266 / SMG 266 / 2430)</name>
    <dbReference type="NCBI Taxonomy" id="290317"/>
    <lineage>
        <taxon>Bacteria</taxon>
        <taxon>Pseudomonadati</taxon>
        <taxon>Chlorobiota</taxon>
        <taxon>Chlorobiia</taxon>
        <taxon>Chlorobiales</taxon>
        <taxon>Chlorobiaceae</taxon>
        <taxon>Chlorobium/Pelodictyon group</taxon>
        <taxon>Chlorobium</taxon>
    </lineage>
</organism>
<dbReference type="InterPro" id="IPR007686">
    <property type="entry name" value="YutG/PgpA"/>
</dbReference>
<name>A1BE98_CHLPD</name>
<keyword evidence="1" id="KW-0812">Transmembrane</keyword>
<proteinExistence type="predicted"/>
<dbReference type="STRING" id="290317.Cpha266_0670"/>
<dbReference type="PIRSF" id="PIRSF006162">
    <property type="entry name" value="PgpA"/>
    <property type="match status" value="1"/>
</dbReference>
<feature type="transmembrane region" description="Helical" evidence="1">
    <location>
        <begin position="20"/>
        <end position="41"/>
    </location>
</feature>
<dbReference type="eggNOG" id="COG1267">
    <property type="taxonomic scope" value="Bacteria"/>
</dbReference>
<evidence type="ECO:0000259" key="2">
    <source>
        <dbReference type="Pfam" id="PF04608"/>
    </source>
</evidence>
<protein>
    <submittedName>
        <fullName evidence="3">Phosphatidylglycerophosphatase</fullName>
        <ecNumber evidence="3">3.1.3.27</ecNumber>
    </submittedName>
</protein>
<sequence length="163" mass="17420">MNIERMKLFLAKVLSTCGGLGYFPAAPGTFVSFIAVLLFVFTPLCRDTAILFIVIAFGFFLGAWAGGVMESAFGDDPSIVTIDELVGQWIALAALPAGLPAVVLAFVFFRFFDIAKPGLVDRAQQLPGGWGIMVDDLLAGIYANLSVRALLALFSLLHVTFPG</sequence>
<evidence type="ECO:0000313" key="4">
    <source>
        <dbReference type="Proteomes" id="UP000008701"/>
    </source>
</evidence>
<keyword evidence="1" id="KW-0472">Membrane</keyword>